<comment type="caution">
    <text evidence="2">The sequence shown here is derived from an EMBL/GenBank/DDBJ whole genome shotgun (WGS) entry which is preliminary data.</text>
</comment>
<sequence>MNSGVTISAIIPCYNSEKTIKVCLESILTQTETVNEVIVVDDGSTDESVNIIRDFFKNSSKQIKFILSEQKNQGPSAARNNGVLLATSSHIAFLDSDDQWFSDHIRISKEFLDNNSEYKITATKYLAIPNNFSGEVSFKKLLIRNYLSTPCVVLDRDCFWANGGFNEKMKYSEDYYLWLSIVFKNRFYKLDYVGAKNIDFKRPFGDKGLSSNLLQMHYGVLKCYDNLYFNKMIDFKTYFKIKAIEKLKHLRRLILTYLHKYKK</sequence>
<organism evidence="2 3">
    <name type="scientific">Flavobacterium psychroterrae</name>
    <dbReference type="NCBI Taxonomy" id="2133767"/>
    <lineage>
        <taxon>Bacteria</taxon>
        <taxon>Pseudomonadati</taxon>
        <taxon>Bacteroidota</taxon>
        <taxon>Flavobacteriia</taxon>
        <taxon>Flavobacteriales</taxon>
        <taxon>Flavobacteriaceae</taxon>
        <taxon>Flavobacterium</taxon>
    </lineage>
</organism>
<evidence type="ECO:0000313" key="3">
    <source>
        <dbReference type="Proteomes" id="UP000722625"/>
    </source>
</evidence>
<accession>A0ABS5PDF3</accession>
<evidence type="ECO:0000313" key="2">
    <source>
        <dbReference type="EMBL" id="MBS7231920.1"/>
    </source>
</evidence>
<dbReference type="PANTHER" id="PTHR22916">
    <property type="entry name" value="GLYCOSYLTRANSFERASE"/>
    <property type="match status" value="1"/>
</dbReference>
<dbReference type="SUPFAM" id="SSF53448">
    <property type="entry name" value="Nucleotide-diphospho-sugar transferases"/>
    <property type="match status" value="1"/>
</dbReference>
<dbReference type="InterPro" id="IPR029044">
    <property type="entry name" value="Nucleotide-diphossugar_trans"/>
</dbReference>
<feature type="domain" description="Glycosyltransferase 2-like" evidence="1">
    <location>
        <begin position="8"/>
        <end position="115"/>
    </location>
</feature>
<gene>
    <name evidence="2" type="ORF">KHA90_12890</name>
</gene>
<dbReference type="CDD" id="cd00761">
    <property type="entry name" value="Glyco_tranf_GTA_type"/>
    <property type="match status" value="1"/>
</dbReference>
<keyword evidence="3" id="KW-1185">Reference proteome</keyword>
<dbReference type="PANTHER" id="PTHR22916:SF3">
    <property type="entry name" value="UDP-GLCNAC:BETAGAL BETA-1,3-N-ACETYLGLUCOSAMINYLTRANSFERASE-LIKE PROTEIN 1"/>
    <property type="match status" value="1"/>
</dbReference>
<dbReference type="Proteomes" id="UP000722625">
    <property type="component" value="Unassembled WGS sequence"/>
</dbReference>
<evidence type="ECO:0000259" key="1">
    <source>
        <dbReference type="Pfam" id="PF00535"/>
    </source>
</evidence>
<reference evidence="2 3" key="1">
    <citation type="journal article" date="2018" name="Int. J. Syst. Evol. Microbiol.">
        <title>Flavobacterium chryseum sp. nov. and Flavobacterium psychroterrae sp. nov., novel environmental bacteria isolated from Antarctica.</title>
        <authorList>
            <person name="Kralova S."/>
            <person name="Svec P."/>
            <person name="Busse H.J."/>
            <person name="Stankova E."/>
            <person name="Vaczi P."/>
            <person name="Sedlacek I."/>
        </authorList>
    </citation>
    <scope>NUCLEOTIDE SEQUENCE [LARGE SCALE GENOMIC DNA]</scope>
    <source>
        <strain evidence="2 3">CCM 8827</strain>
    </source>
</reference>
<dbReference type="Gene3D" id="3.90.550.10">
    <property type="entry name" value="Spore Coat Polysaccharide Biosynthesis Protein SpsA, Chain A"/>
    <property type="match status" value="1"/>
</dbReference>
<name>A0ABS5PDF3_9FLAO</name>
<dbReference type="InterPro" id="IPR001173">
    <property type="entry name" value="Glyco_trans_2-like"/>
</dbReference>
<proteinExistence type="predicted"/>
<dbReference type="RefSeq" id="WP_213300560.1">
    <property type="nucleotide sequence ID" value="NZ_JAGYVZ010000011.1"/>
</dbReference>
<protein>
    <submittedName>
        <fullName evidence="2">Glycosyltransferase family 2 protein</fullName>
    </submittedName>
</protein>
<dbReference type="EMBL" id="JAGYVZ010000011">
    <property type="protein sequence ID" value="MBS7231920.1"/>
    <property type="molecule type" value="Genomic_DNA"/>
</dbReference>
<dbReference type="Pfam" id="PF00535">
    <property type="entry name" value="Glycos_transf_2"/>
    <property type="match status" value="1"/>
</dbReference>